<protein>
    <recommendedName>
        <fullName evidence="1">Reverse transcriptase domain-containing protein</fullName>
    </recommendedName>
</protein>
<dbReference type="PANTHER" id="PTHR19446">
    <property type="entry name" value="REVERSE TRANSCRIPTASES"/>
    <property type="match status" value="1"/>
</dbReference>
<dbReference type="PROSITE" id="PS50878">
    <property type="entry name" value="RT_POL"/>
    <property type="match status" value="1"/>
</dbReference>
<dbReference type="GO" id="GO:0071897">
    <property type="term" value="P:DNA biosynthetic process"/>
    <property type="evidence" value="ECO:0007669"/>
    <property type="project" value="UniProtKB-ARBA"/>
</dbReference>
<evidence type="ECO:0000313" key="2">
    <source>
        <dbReference type="EMBL" id="GBO16614.1"/>
    </source>
</evidence>
<organism evidence="2 3">
    <name type="scientific">Araneus ventricosus</name>
    <name type="common">Orbweaver spider</name>
    <name type="synonym">Epeira ventricosa</name>
    <dbReference type="NCBI Taxonomy" id="182803"/>
    <lineage>
        <taxon>Eukaryota</taxon>
        <taxon>Metazoa</taxon>
        <taxon>Ecdysozoa</taxon>
        <taxon>Arthropoda</taxon>
        <taxon>Chelicerata</taxon>
        <taxon>Arachnida</taxon>
        <taxon>Araneae</taxon>
        <taxon>Araneomorphae</taxon>
        <taxon>Entelegynae</taxon>
        <taxon>Araneoidea</taxon>
        <taxon>Araneidae</taxon>
        <taxon>Araneus</taxon>
    </lineage>
</organism>
<evidence type="ECO:0000259" key="1">
    <source>
        <dbReference type="PROSITE" id="PS50878"/>
    </source>
</evidence>
<keyword evidence="3" id="KW-1185">Reference proteome</keyword>
<dbReference type="AlphaFoldDB" id="A0A4Y2UWT7"/>
<name>A0A4Y2UWT7_ARAVE</name>
<proteinExistence type="predicted"/>
<dbReference type="InterPro" id="IPR043502">
    <property type="entry name" value="DNA/RNA_pol_sf"/>
</dbReference>
<sequence>MRSRVRSLRHRFQRTRSPSERLRREVYYKAEYAKYKLMIKQAKQNKVISVSVNLIRIRQENGEFTSSYAETRNYLVKYNFPSIGDSYEINLNLLPDSEVMDFETDEIEACITAMRKAVPGIDGWSIEFLEEIFYVDKEWFVEILNHCLKLGIFPNCWKVADIVFIPKDGKDPSECGSYRTICLLPVWGKILDKLMTNRLTYYLEENNILNEAQFGFRKGRSTISALSRVKDFVECAKEENKISCMVSFDIQNAFNSIKWADIKKQLVAYKVPRKLARLLDSFLRDRSVVLGDGSTWKYNTGVPQGSCAGPVLWLFIINEVLSQDNKNENVYLQAYADDIALLMKATTSYHFKEMSREIILKLKNWARNFNLRFSPNKTKYIMFKNKREITHFPGLYLYGNRIVYDQNLKYLVLIFDKNLSFMPHLNILQPKICKIIEKVRRIARETWGLKPSVVKEIYSVVLEKILMYGSEIWYSDKVKLNNKLLQMQRSPLLSITKAYSTTSTDALHVLSGCPPLDLKVRTHVMTSEHIQLIKNSREIGDFQSFDFEMARKPWELVKISWSLFDESQTFGNVIYSDGSKIQNRVECAFAHFQENDEILSELFRLSNEATVFMAEVMAIRQATA</sequence>
<dbReference type="Proteomes" id="UP000499080">
    <property type="component" value="Unassembled WGS sequence"/>
</dbReference>
<dbReference type="CDD" id="cd01650">
    <property type="entry name" value="RT_nLTR_like"/>
    <property type="match status" value="1"/>
</dbReference>
<dbReference type="InterPro" id="IPR000477">
    <property type="entry name" value="RT_dom"/>
</dbReference>
<comment type="caution">
    <text evidence="2">The sequence shown here is derived from an EMBL/GenBank/DDBJ whole genome shotgun (WGS) entry which is preliminary data.</text>
</comment>
<dbReference type="Pfam" id="PF00078">
    <property type="entry name" value="RVT_1"/>
    <property type="match status" value="1"/>
</dbReference>
<dbReference type="OrthoDB" id="6433533at2759"/>
<evidence type="ECO:0000313" key="3">
    <source>
        <dbReference type="Proteomes" id="UP000499080"/>
    </source>
</evidence>
<gene>
    <name evidence="2" type="primary">R1A1-elementORF2_593</name>
    <name evidence="2" type="ORF">AVEN_174566_1</name>
</gene>
<dbReference type="EMBL" id="BGPR01040482">
    <property type="protein sequence ID" value="GBO16614.1"/>
    <property type="molecule type" value="Genomic_DNA"/>
</dbReference>
<dbReference type="SUPFAM" id="SSF56672">
    <property type="entry name" value="DNA/RNA polymerases"/>
    <property type="match status" value="1"/>
</dbReference>
<reference evidence="2 3" key="1">
    <citation type="journal article" date="2019" name="Sci. Rep.">
        <title>Orb-weaving spider Araneus ventricosus genome elucidates the spidroin gene catalogue.</title>
        <authorList>
            <person name="Kono N."/>
            <person name="Nakamura H."/>
            <person name="Ohtoshi R."/>
            <person name="Moran D.A.P."/>
            <person name="Shinohara A."/>
            <person name="Yoshida Y."/>
            <person name="Fujiwara M."/>
            <person name="Mori M."/>
            <person name="Tomita M."/>
            <person name="Arakawa K."/>
        </authorList>
    </citation>
    <scope>NUCLEOTIDE SEQUENCE [LARGE SCALE GENOMIC DNA]</scope>
</reference>
<accession>A0A4Y2UWT7</accession>
<feature type="domain" description="Reverse transcriptase" evidence="1">
    <location>
        <begin position="146"/>
        <end position="397"/>
    </location>
</feature>